<gene>
    <name evidence="2" type="ORF">QQS35_21515</name>
</gene>
<dbReference type="SUPFAM" id="SSF55729">
    <property type="entry name" value="Acyl-CoA N-acyltransferases (Nat)"/>
    <property type="match status" value="1"/>
</dbReference>
<feature type="domain" description="N-acetyltransferase" evidence="1">
    <location>
        <begin position="1"/>
        <end position="102"/>
    </location>
</feature>
<dbReference type="Proteomes" id="UP001235343">
    <property type="component" value="Unassembled WGS sequence"/>
</dbReference>
<comment type="caution">
    <text evidence="2">The sequence shown here is derived from an EMBL/GenBank/DDBJ whole genome shotgun (WGS) entry which is preliminary data.</text>
</comment>
<proteinExistence type="predicted"/>
<organism evidence="2 3">
    <name type="scientific">Aquibacillus rhizosphaerae</name>
    <dbReference type="NCBI Taxonomy" id="3051431"/>
    <lineage>
        <taxon>Bacteria</taxon>
        <taxon>Bacillati</taxon>
        <taxon>Bacillota</taxon>
        <taxon>Bacilli</taxon>
        <taxon>Bacillales</taxon>
        <taxon>Bacillaceae</taxon>
        <taxon>Aquibacillus</taxon>
    </lineage>
</organism>
<sequence>MCYADDVPVGMVRFSCKDKNIYFYRLSVIPEKQGQGMAKRLLKALELYGLEHGCNTLTCKVRKYATKNIKLYHLIGYDIYDEEIIQRSNDIIIDVVSMKKTL</sequence>
<dbReference type="PROSITE" id="PS51186">
    <property type="entry name" value="GNAT"/>
    <property type="match status" value="1"/>
</dbReference>
<evidence type="ECO:0000259" key="1">
    <source>
        <dbReference type="PROSITE" id="PS51186"/>
    </source>
</evidence>
<name>A0ABT7LCW6_9BACI</name>
<dbReference type="InterPro" id="IPR016181">
    <property type="entry name" value="Acyl_CoA_acyltransferase"/>
</dbReference>
<dbReference type="EMBL" id="JASTZU010000063">
    <property type="protein sequence ID" value="MDL4843020.1"/>
    <property type="molecule type" value="Genomic_DNA"/>
</dbReference>
<accession>A0ABT7LCW6</accession>
<protein>
    <submittedName>
        <fullName evidence="2">GNAT family N-acetyltransferase</fullName>
    </submittedName>
</protein>
<evidence type="ECO:0000313" key="2">
    <source>
        <dbReference type="EMBL" id="MDL4843020.1"/>
    </source>
</evidence>
<evidence type="ECO:0000313" key="3">
    <source>
        <dbReference type="Proteomes" id="UP001235343"/>
    </source>
</evidence>
<reference evidence="2 3" key="1">
    <citation type="submission" date="2023-06" db="EMBL/GenBank/DDBJ databases">
        <title>Aquibacillus rhizosphaerae LR5S19.</title>
        <authorList>
            <person name="Sun J.-Q."/>
        </authorList>
    </citation>
    <scope>NUCLEOTIDE SEQUENCE [LARGE SCALE GENOMIC DNA]</scope>
    <source>
        <strain evidence="2 3">LR5S19</strain>
    </source>
</reference>
<keyword evidence="3" id="KW-1185">Reference proteome</keyword>
<dbReference type="InterPro" id="IPR000182">
    <property type="entry name" value="GNAT_dom"/>
</dbReference>
<dbReference type="Pfam" id="PF00583">
    <property type="entry name" value="Acetyltransf_1"/>
    <property type="match status" value="1"/>
</dbReference>
<dbReference type="CDD" id="cd04301">
    <property type="entry name" value="NAT_SF"/>
    <property type="match status" value="1"/>
</dbReference>
<dbReference type="Gene3D" id="3.40.630.30">
    <property type="match status" value="1"/>
</dbReference>